<sequence length="425" mass="47448">MPEKIVDLHIHSRYSRACSPDLDLPKIAKACEQKGIDIVVTGDFTHPAWIRHIKENLSESAQGVFKLKDDSSVTRFILGTEISCIYKHKGITRRVHLLILAPSIEAVEKFNAILESKGVNIRSDGRPIMGLSAKDVLRIILDIDPRFMMIPAHAWTPWFAVFGSKSGYNSLEECFEELTSHIRAIETGLSSDPTMNHRLSALDNITLVSNSDAHSLNNLGREANVLKLSDNFTYNEIIEVIKSGDKKKFLYTIEFYPEEGKYHYDGHAVCGVCLSPIESKAKKLICPKCKKNVTVGVLHRVEDLADRKPDFAKASTGKGRKNIKEKFIPHKYIVPLKEIIAKVFGVGVSSKKVVKEYEAIIKKLGNEFSVLLHREIKEIESAVSDKNIAVAIASMRSGKVKVKPGYDGVFGSVEVVLPEQKINKK</sequence>
<dbReference type="STRING" id="1798705.A2563_00360"/>
<protein>
    <recommendedName>
        <fullName evidence="3">DNA helicase UvrD</fullName>
    </recommendedName>
</protein>
<reference evidence="1 2" key="1">
    <citation type="journal article" date="2016" name="Nat. Commun.">
        <title>Thousands of microbial genomes shed light on interconnected biogeochemical processes in an aquifer system.</title>
        <authorList>
            <person name="Anantharaman K."/>
            <person name="Brown C.T."/>
            <person name="Hug L.A."/>
            <person name="Sharon I."/>
            <person name="Castelle C.J."/>
            <person name="Probst A.J."/>
            <person name="Thomas B.C."/>
            <person name="Singh A."/>
            <person name="Wilkins M.J."/>
            <person name="Karaoz U."/>
            <person name="Brodie E.L."/>
            <person name="Williams K.H."/>
            <person name="Hubbard S.S."/>
            <person name="Banfield J.F."/>
        </authorList>
    </citation>
    <scope>NUCLEOTIDE SEQUENCE [LARGE SCALE GENOMIC DNA]</scope>
</reference>
<gene>
    <name evidence="1" type="ORF">A2563_00360</name>
</gene>
<accession>A0A1F6PAB6</accession>
<dbReference type="Gene3D" id="3.20.20.140">
    <property type="entry name" value="Metal-dependent hydrolases"/>
    <property type="match status" value="1"/>
</dbReference>
<dbReference type="PANTHER" id="PTHR40084">
    <property type="entry name" value="PHOSPHOHYDROLASE, PHP FAMILY"/>
    <property type="match status" value="1"/>
</dbReference>
<evidence type="ECO:0000313" key="2">
    <source>
        <dbReference type="Proteomes" id="UP000176634"/>
    </source>
</evidence>
<dbReference type="CDD" id="cd19067">
    <property type="entry name" value="PfuEndoQ-like"/>
    <property type="match status" value="1"/>
</dbReference>
<evidence type="ECO:0000313" key="1">
    <source>
        <dbReference type="EMBL" id="OGH93125.1"/>
    </source>
</evidence>
<dbReference type="InterPro" id="IPR016195">
    <property type="entry name" value="Pol/histidinol_Pase-like"/>
</dbReference>
<dbReference type="EMBL" id="MFRA01000002">
    <property type="protein sequence ID" value="OGH93125.1"/>
    <property type="molecule type" value="Genomic_DNA"/>
</dbReference>
<proteinExistence type="predicted"/>
<dbReference type="PANTHER" id="PTHR40084:SF1">
    <property type="entry name" value="PHOSPHOTRANSFERASE"/>
    <property type="match status" value="1"/>
</dbReference>
<name>A0A1F6PAB6_9BACT</name>
<comment type="caution">
    <text evidence="1">The sequence shown here is derived from an EMBL/GenBank/DDBJ whole genome shotgun (WGS) entry which is preliminary data.</text>
</comment>
<evidence type="ECO:0008006" key="3">
    <source>
        <dbReference type="Google" id="ProtNLM"/>
    </source>
</evidence>
<dbReference type="Proteomes" id="UP000176634">
    <property type="component" value="Unassembled WGS sequence"/>
</dbReference>
<organism evidence="1 2">
    <name type="scientific">Candidatus Magasanikbacteria bacterium RIFOXYD1_FULL_40_23</name>
    <dbReference type="NCBI Taxonomy" id="1798705"/>
    <lineage>
        <taxon>Bacteria</taxon>
        <taxon>Candidatus Magasanikiibacteriota</taxon>
    </lineage>
</organism>
<dbReference type="SUPFAM" id="SSF89550">
    <property type="entry name" value="PHP domain-like"/>
    <property type="match status" value="1"/>
</dbReference>
<dbReference type="AlphaFoldDB" id="A0A1F6PAB6"/>